<keyword evidence="2" id="KW-0812">Transmembrane</keyword>
<keyword evidence="2" id="KW-1133">Transmembrane helix</keyword>
<keyword evidence="3" id="KW-0732">Signal</keyword>
<feature type="compositionally biased region" description="Low complexity" evidence="1">
    <location>
        <begin position="593"/>
        <end position="607"/>
    </location>
</feature>
<gene>
    <name evidence="5" type="ORF">HK103_006272</name>
</gene>
<evidence type="ECO:0000259" key="4">
    <source>
        <dbReference type="Pfam" id="PF22974"/>
    </source>
</evidence>
<dbReference type="EMBL" id="JADGKB010000066">
    <property type="protein sequence ID" value="KAJ3255455.1"/>
    <property type="molecule type" value="Genomic_DNA"/>
</dbReference>
<feature type="chain" id="PRO_5042140603" description="DUF7029 domain-containing protein" evidence="3">
    <location>
        <begin position="19"/>
        <end position="820"/>
    </location>
</feature>
<feature type="compositionally biased region" description="Low complexity" evidence="1">
    <location>
        <begin position="614"/>
        <end position="640"/>
    </location>
</feature>
<feature type="region of interest" description="Disordered" evidence="1">
    <location>
        <begin position="672"/>
        <end position="712"/>
    </location>
</feature>
<feature type="transmembrane region" description="Helical" evidence="2">
    <location>
        <begin position="799"/>
        <end position="819"/>
    </location>
</feature>
<keyword evidence="2" id="KW-0472">Membrane</keyword>
<evidence type="ECO:0000256" key="3">
    <source>
        <dbReference type="SAM" id="SignalP"/>
    </source>
</evidence>
<reference evidence="5" key="1">
    <citation type="submission" date="2020-05" db="EMBL/GenBank/DDBJ databases">
        <title>Phylogenomic resolution of chytrid fungi.</title>
        <authorList>
            <person name="Stajich J.E."/>
            <person name="Amses K."/>
            <person name="Simmons R."/>
            <person name="Seto K."/>
            <person name="Myers J."/>
            <person name="Bonds A."/>
            <person name="Quandt C.A."/>
            <person name="Barry K."/>
            <person name="Liu P."/>
            <person name="Grigoriev I."/>
            <person name="Longcore J.E."/>
            <person name="James T.Y."/>
        </authorList>
    </citation>
    <scope>NUCLEOTIDE SEQUENCE</scope>
    <source>
        <strain evidence="5">PLAUS21</strain>
    </source>
</reference>
<feature type="region of interest" description="Disordered" evidence="1">
    <location>
        <begin position="516"/>
        <end position="555"/>
    </location>
</feature>
<evidence type="ECO:0000256" key="1">
    <source>
        <dbReference type="SAM" id="MobiDB-lite"/>
    </source>
</evidence>
<dbReference type="Proteomes" id="UP001210925">
    <property type="component" value="Unassembled WGS sequence"/>
</dbReference>
<protein>
    <recommendedName>
        <fullName evidence="4">DUF7029 domain-containing protein</fullName>
    </recommendedName>
</protein>
<accession>A0AAD5UHU9</accession>
<feature type="region of interest" description="Disordered" evidence="1">
    <location>
        <begin position="567"/>
        <end position="640"/>
    </location>
</feature>
<dbReference type="PANTHER" id="PTHR31507">
    <property type="entry name" value="PROTEIN CBG15923"/>
    <property type="match status" value="1"/>
</dbReference>
<feature type="compositionally biased region" description="Low complexity" evidence="1">
    <location>
        <begin position="567"/>
        <end position="586"/>
    </location>
</feature>
<proteinExistence type="predicted"/>
<feature type="signal peptide" evidence="3">
    <location>
        <begin position="1"/>
        <end position="18"/>
    </location>
</feature>
<keyword evidence="6" id="KW-1185">Reference proteome</keyword>
<evidence type="ECO:0000256" key="2">
    <source>
        <dbReference type="SAM" id="Phobius"/>
    </source>
</evidence>
<dbReference type="Pfam" id="PF22974">
    <property type="entry name" value="DUF7029"/>
    <property type="match status" value="1"/>
</dbReference>
<organism evidence="5 6">
    <name type="scientific">Boothiomyces macroporosus</name>
    <dbReference type="NCBI Taxonomy" id="261099"/>
    <lineage>
        <taxon>Eukaryota</taxon>
        <taxon>Fungi</taxon>
        <taxon>Fungi incertae sedis</taxon>
        <taxon>Chytridiomycota</taxon>
        <taxon>Chytridiomycota incertae sedis</taxon>
        <taxon>Chytridiomycetes</taxon>
        <taxon>Rhizophydiales</taxon>
        <taxon>Terramycetaceae</taxon>
        <taxon>Boothiomyces</taxon>
    </lineage>
</organism>
<feature type="region of interest" description="Disordered" evidence="1">
    <location>
        <begin position="735"/>
        <end position="754"/>
    </location>
</feature>
<sequence length="820" mass="86838">MKFVTISYLALAVAAVSELNVMNSVSVPRDAYTALTSINAAFQLPETNGQSAIAGLTMKTTKPTLNLANFEHVSEITCLDNEIQIVFDDAAHLKEAHDEWSTTSDLTLLVPHENKCHGNDGMASYSVKKIDVEGLKMLVDFEPIPVASVVDTFTLEVVQTKGSPAVSKRGLLDWLNWSKENTDVHTYEFNYDANTGKAIQSPIQFAVSNSNKFFCTECYASGKSGIHTVFKGSALAIESYEIDLFGDFKVNMDVELFINVAGKIEFRKNLLDIPFLNIGVPGVFTVGPEVQLDAAISYYEHEIAHLKFGFDYTMNYDFTVKSDNGLLSKPTISAVTPGVYNAHPYTYDKEYQIQVAAHLIPIIDIGAHIFGGDAFQLGVEMDNQIGLEFDTGSFNFCKTNELGIRLYEEIDINLYAKQLLLREEYNLWSYQKTLWTNCKAKPETTTINRIKTTAVATTTQTTVAVATTTTVVPTTTAVITSDIPVVITTTTQAPAVQTTTTPCDTTAAATTTPCDTTAAATTTDSPKVQTTTTPCDTTAAATTTDSPKVQTTTTPCDTTAAVTTTDSPKVQTTTTPCETTAAATTTDSPKVQTTTTPCDTTAAATTTDSPKVQTTPCDTTAAATTTPCETTTDSPKVQTTTTPCETTAAATTDSPKVQTTPCETTVATTTDSPKVQTTTTPCETTVATTDSPVVPSPAPGYNGNSPSAPSPVYTNTPSGDIPKVPTGYGNGNIPKVPATNGNGNTPTTPAGYGNGDIPKVPAVTTTPCEESIPQVTATPCATDIPVATTAPAYGGSGPIVSGASAISFFGFFVSLVALVL</sequence>
<feature type="domain" description="DUF7029" evidence="4">
    <location>
        <begin position="58"/>
        <end position="153"/>
    </location>
</feature>
<dbReference type="PANTHER" id="PTHR31507:SF3">
    <property type="entry name" value="TIL DOMAIN-CONTAINING PROTEIN"/>
    <property type="match status" value="1"/>
</dbReference>
<comment type="caution">
    <text evidence="5">The sequence shown here is derived from an EMBL/GenBank/DDBJ whole genome shotgun (WGS) entry which is preliminary data.</text>
</comment>
<name>A0AAD5UHU9_9FUNG</name>
<feature type="compositionally biased region" description="Low complexity" evidence="1">
    <location>
        <begin position="677"/>
        <end position="689"/>
    </location>
</feature>
<feature type="compositionally biased region" description="Low complexity" evidence="1">
    <location>
        <begin position="530"/>
        <end position="544"/>
    </location>
</feature>
<dbReference type="InterPro" id="IPR054293">
    <property type="entry name" value="DUF7029"/>
</dbReference>
<evidence type="ECO:0000313" key="6">
    <source>
        <dbReference type="Proteomes" id="UP001210925"/>
    </source>
</evidence>
<evidence type="ECO:0000313" key="5">
    <source>
        <dbReference type="EMBL" id="KAJ3255455.1"/>
    </source>
</evidence>
<dbReference type="AlphaFoldDB" id="A0AAD5UHU9"/>
<feature type="compositionally biased region" description="Low complexity" evidence="1">
    <location>
        <begin position="737"/>
        <end position="751"/>
    </location>
</feature>
<feature type="compositionally biased region" description="Polar residues" evidence="1">
    <location>
        <begin position="702"/>
        <end position="712"/>
    </location>
</feature>